<dbReference type="Proteomes" id="UP000437709">
    <property type="component" value="Unassembled WGS sequence"/>
</dbReference>
<evidence type="ECO:0000313" key="3">
    <source>
        <dbReference type="Proteomes" id="UP000437709"/>
    </source>
</evidence>
<name>A0A6N7EPV6_9MICO</name>
<dbReference type="InterPro" id="IPR051678">
    <property type="entry name" value="AGP_Transferase"/>
</dbReference>
<dbReference type="InterPro" id="IPR002575">
    <property type="entry name" value="Aminoglycoside_PTrfase"/>
</dbReference>
<reference evidence="2 3" key="1">
    <citation type="submission" date="2019-10" db="EMBL/GenBank/DDBJ databases">
        <title>Georgenia wutianyii sp. nov. and Georgenia yuyongxinii sp. nov. isolated from plateau pika (Ochotona curzoniae) in the Qinghai-Tibet plateau of China.</title>
        <authorList>
            <person name="Tian Z."/>
        </authorList>
    </citation>
    <scope>NUCLEOTIDE SEQUENCE [LARGE SCALE GENOMIC DNA]</scope>
    <source>
        <strain evidence="2 3">JCM 19765</strain>
    </source>
</reference>
<evidence type="ECO:0000313" key="2">
    <source>
        <dbReference type="EMBL" id="MPV38917.1"/>
    </source>
</evidence>
<dbReference type="SUPFAM" id="SSF56112">
    <property type="entry name" value="Protein kinase-like (PK-like)"/>
    <property type="match status" value="1"/>
</dbReference>
<accession>A0A6N7EPV6</accession>
<proteinExistence type="predicted"/>
<dbReference type="GO" id="GO:0016740">
    <property type="term" value="F:transferase activity"/>
    <property type="evidence" value="ECO:0007669"/>
    <property type="project" value="UniProtKB-KW"/>
</dbReference>
<dbReference type="Gene3D" id="3.90.1200.10">
    <property type="match status" value="1"/>
</dbReference>
<dbReference type="EMBL" id="WHPC01000125">
    <property type="protein sequence ID" value="MPV38917.1"/>
    <property type="molecule type" value="Genomic_DNA"/>
</dbReference>
<organism evidence="2 3">
    <name type="scientific">Georgenia subflava</name>
    <dbReference type="NCBI Taxonomy" id="1622177"/>
    <lineage>
        <taxon>Bacteria</taxon>
        <taxon>Bacillati</taxon>
        <taxon>Actinomycetota</taxon>
        <taxon>Actinomycetes</taxon>
        <taxon>Micrococcales</taxon>
        <taxon>Bogoriellaceae</taxon>
        <taxon>Georgenia</taxon>
    </lineage>
</organism>
<sequence length="278" mass="31444">MDHLSRRQRDLLDGWLPGAEVQNDHSWGLVGTTVLELSHDGRRYIAKAGDAKDHHLAREIRAHRQWLAPLASRAKVPRLVHADTDAKLLVTCYLPGELVQGTTYEQLPETYRQAGALLAQLHGQLAADHDEFEAHEKRKALLWLDKPHRIGDGTAQRLREVVESWPTPPSIVVPTHGDWQPRNWLVQEGIVSAIDFGRADLRPAFTDLTRLSAQQFRDHPTLEAAFLEGYGKDPRDPAAWRRARIREAISTAVWAYQVGNEPFEEQGHRMIDEALADA</sequence>
<dbReference type="PANTHER" id="PTHR21310">
    <property type="entry name" value="AMINOGLYCOSIDE PHOSPHOTRANSFERASE-RELATED-RELATED"/>
    <property type="match status" value="1"/>
</dbReference>
<protein>
    <submittedName>
        <fullName evidence="2">Phosphotransferase</fullName>
    </submittedName>
</protein>
<keyword evidence="3" id="KW-1185">Reference proteome</keyword>
<gene>
    <name evidence="2" type="ORF">GB881_18060</name>
</gene>
<keyword evidence="2" id="KW-0808">Transferase</keyword>
<dbReference type="Pfam" id="PF01636">
    <property type="entry name" value="APH"/>
    <property type="match status" value="1"/>
</dbReference>
<evidence type="ECO:0000259" key="1">
    <source>
        <dbReference type="Pfam" id="PF01636"/>
    </source>
</evidence>
<comment type="caution">
    <text evidence="2">The sequence shown here is derived from an EMBL/GenBank/DDBJ whole genome shotgun (WGS) entry which is preliminary data.</text>
</comment>
<dbReference type="AlphaFoldDB" id="A0A6N7EPV6"/>
<dbReference type="InterPro" id="IPR011009">
    <property type="entry name" value="Kinase-like_dom_sf"/>
</dbReference>
<feature type="domain" description="Aminoglycoside phosphotransferase" evidence="1">
    <location>
        <begin position="37"/>
        <end position="240"/>
    </location>
</feature>